<evidence type="ECO:0000313" key="10">
    <source>
        <dbReference type="Proteomes" id="UP000263268"/>
    </source>
</evidence>
<name>A0A3D6BUR4_9FLAO</name>
<dbReference type="InterPro" id="IPR006694">
    <property type="entry name" value="Fatty_acid_hydroxylase"/>
</dbReference>
<evidence type="ECO:0000256" key="7">
    <source>
        <dbReference type="SAM" id="Phobius"/>
    </source>
</evidence>
<comment type="caution">
    <text evidence="9">The sequence shown here is derived from an EMBL/GenBank/DDBJ whole genome shotgun (WGS) entry which is preliminary data.</text>
</comment>
<keyword evidence="6 7" id="KW-0472">Membrane</keyword>
<dbReference type="EMBL" id="DPRK01000147">
    <property type="protein sequence ID" value="HCY81785.1"/>
    <property type="molecule type" value="Genomic_DNA"/>
</dbReference>
<dbReference type="GO" id="GO:0050479">
    <property type="term" value="F:glyceryl-ether monooxygenase activity"/>
    <property type="evidence" value="ECO:0007669"/>
    <property type="project" value="TreeGrafter"/>
</dbReference>
<dbReference type="GO" id="GO:0005506">
    <property type="term" value="F:iron ion binding"/>
    <property type="evidence" value="ECO:0007669"/>
    <property type="project" value="InterPro"/>
</dbReference>
<dbReference type="Proteomes" id="UP000263268">
    <property type="component" value="Unassembled WGS sequence"/>
</dbReference>
<evidence type="ECO:0000256" key="1">
    <source>
        <dbReference type="ARBA" id="ARBA00004127"/>
    </source>
</evidence>
<feature type="transmembrane region" description="Helical" evidence="7">
    <location>
        <begin position="6"/>
        <end position="25"/>
    </location>
</feature>
<keyword evidence="2 7" id="KW-0812">Transmembrane</keyword>
<reference evidence="9 10" key="1">
    <citation type="journal article" date="2018" name="Nat. Biotechnol.">
        <title>A standardized bacterial taxonomy based on genome phylogeny substantially revises the tree of life.</title>
        <authorList>
            <person name="Parks D.H."/>
            <person name="Chuvochina M."/>
            <person name="Waite D.W."/>
            <person name="Rinke C."/>
            <person name="Skarshewski A."/>
            <person name="Chaumeil P.A."/>
            <person name="Hugenholtz P."/>
        </authorList>
    </citation>
    <scope>NUCLEOTIDE SEQUENCE [LARGE SCALE GENOMIC DNA]</scope>
    <source>
        <strain evidence="9">UBA10227</strain>
    </source>
</reference>
<keyword evidence="4" id="KW-0560">Oxidoreductase</keyword>
<evidence type="ECO:0000256" key="4">
    <source>
        <dbReference type="ARBA" id="ARBA00023002"/>
    </source>
</evidence>
<sequence>MPEFPNLIHFAIPFFIASMLLELFITTKKNIKSYEPKDALTSIAMGLGNVFIGLLSKGLVLLALFFVYENFRIFTIPIAWWSFVLLFFADDFSYYWFHRISHECRLFWASHVVHHSSQHYNLSTALRQTWSGSFYSFVFWLWLPLLGFHPAMILLQMSVSLLYQFWIHTETINKLPKWFEAIMNTPSHHRVHHGSNPIYLDRNHAGILIIWDKLFGTFQAELDHEKVVYGLVTNIQTYNPVKVAFIEWYNMLKDVFSGKKSLSNRLKYFIKPPGWKHDGTGKLSNNLREEWLATHLNSQSNPELNESSEHISIPVKGKKTIA</sequence>
<feature type="transmembrane region" description="Helical" evidence="7">
    <location>
        <begin position="74"/>
        <end position="97"/>
    </location>
</feature>
<gene>
    <name evidence="9" type="ORF">DHV22_09390</name>
</gene>
<evidence type="ECO:0000256" key="6">
    <source>
        <dbReference type="ARBA" id="ARBA00023136"/>
    </source>
</evidence>
<keyword evidence="3 7" id="KW-1133">Transmembrane helix</keyword>
<feature type="domain" description="Fatty acid hydroxylase" evidence="8">
    <location>
        <begin position="83"/>
        <end position="217"/>
    </location>
</feature>
<evidence type="ECO:0000256" key="2">
    <source>
        <dbReference type="ARBA" id="ARBA00022692"/>
    </source>
</evidence>
<evidence type="ECO:0000256" key="5">
    <source>
        <dbReference type="ARBA" id="ARBA00023098"/>
    </source>
</evidence>
<feature type="transmembrane region" description="Helical" evidence="7">
    <location>
        <begin position="46"/>
        <end position="68"/>
    </location>
</feature>
<dbReference type="PANTHER" id="PTHR21624:SF1">
    <property type="entry name" value="ALKYLGLYCEROL MONOOXYGENASE"/>
    <property type="match status" value="1"/>
</dbReference>
<evidence type="ECO:0000313" key="9">
    <source>
        <dbReference type="EMBL" id="HCY81785.1"/>
    </source>
</evidence>
<dbReference type="GO" id="GO:0008610">
    <property type="term" value="P:lipid biosynthetic process"/>
    <property type="evidence" value="ECO:0007669"/>
    <property type="project" value="InterPro"/>
</dbReference>
<organism evidence="9 10">
    <name type="scientific">Xanthomarina gelatinilytica</name>
    <dbReference type="NCBI Taxonomy" id="1137281"/>
    <lineage>
        <taxon>Bacteria</taxon>
        <taxon>Pseudomonadati</taxon>
        <taxon>Bacteroidota</taxon>
        <taxon>Flavobacteriia</taxon>
        <taxon>Flavobacteriales</taxon>
        <taxon>Flavobacteriaceae</taxon>
        <taxon>Xanthomarina</taxon>
    </lineage>
</organism>
<dbReference type="GO" id="GO:0012505">
    <property type="term" value="C:endomembrane system"/>
    <property type="evidence" value="ECO:0007669"/>
    <property type="project" value="UniProtKB-SubCell"/>
</dbReference>
<dbReference type="Pfam" id="PF04116">
    <property type="entry name" value="FA_hydroxylase"/>
    <property type="match status" value="1"/>
</dbReference>
<dbReference type="GO" id="GO:0006643">
    <property type="term" value="P:membrane lipid metabolic process"/>
    <property type="evidence" value="ECO:0007669"/>
    <property type="project" value="TreeGrafter"/>
</dbReference>
<accession>A0A3D6BUR4</accession>
<comment type="subcellular location">
    <subcellularLocation>
        <location evidence="1">Endomembrane system</location>
        <topology evidence="1">Multi-pass membrane protein</topology>
    </subcellularLocation>
</comment>
<proteinExistence type="predicted"/>
<dbReference type="GO" id="GO:0016020">
    <property type="term" value="C:membrane"/>
    <property type="evidence" value="ECO:0007669"/>
    <property type="project" value="GOC"/>
</dbReference>
<dbReference type="InterPro" id="IPR051689">
    <property type="entry name" value="Sterol_desaturase/TMEM195"/>
</dbReference>
<dbReference type="PANTHER" id="PTHR21624">
    <property type="entry name" value="STEROL DESATURASE-RELATED PROTEIN"/>
    <property type="match status" value="1"/>
</dbReference>
<protein>
    <submittedName>
        <fullName evidence="9">C-5 sterol desaturase</fullName>
    </submittedName>
</protein>
<dbReference type="RefSeq" id="WP_286854260.1">
    <property type="nucleotide sequence ID" value="NZ_JBLWYO010000006.1"/>
</dbReference>
<feature type="transmembrane region" description="Helical" evidence="7">
    <location>
        <begin position="137"/>
        <end position="166"/>
    </location>
</feature>
<keyword evidence="5" id="KW-0443">Lipid metabolism</keyword>
<dbReference type="AlphaFoldDB" id="A0A3D6BUR4"/>
<evidence type="ECO:0000259" key="8">
    <source>
        <dbReference type="Pfam" id="PF04116"/>
    </source>
</evidence>
<evidence type="ECO:0000256" key="3">
    <source>
        <dbReference type="ARBA" id="ARBA00022989"/>
    </source>
</evidence>